<dbReference type="InterPro" id="IPR001584">
    <property type="entry name" value="Integrase_cat-core"/>
</dbReference>
<dbReference type="InterPro" id="IPR041588">
    <property type="entry name" value="Integrase_H2C2"/>
</dbReference>
<organism evidence="8 9">
    <name type="scientific">Pinctada imbricata</name>
    <name type="common">Atlantic pearl-oyster</name>
    <name type="synonym">Pinctada martensii</name>
    <dbReference type="NCBI Taxonomy" id="66713"/>
    <lineage>
        <taxon>Eukaryota</taxon>
        <taxon>Metazoa</taxon>
        <taxon>Spiralia</taxon>
        <taxon>Lophotrochozoa</taxon>
        <taxon>Mollusca</taxon>
        <taxon>Bivalvia</taxon>
        <taxon>Autobranchia</taxon>
        <taxon>Pteriomorphia</taxon>
        <taxon>Pterioida</taxon>
        <taxon>Pterioidea</taxon>
        <taxon>Pteriidae</taxon>
        <taxon>Pinctada</taxon>
    </lineage>
</organism>
<dbReference type="InterPro" id="IPR043502">
    <property type="entry name" value="DNA/RNA_pol_sf"/>
</dbReference>
<evidence type="ECO:0000256" key="3">
    <source>
        <dbReference type="ARBA" id="ARBA00022722"/>
    </source>
</evidence>
<dbReference type="PROSITE" id="PS50994">
    <property type="entry name" value="INTEGRASE"/>
    <property type="match status" value="1"/>
</dbReference>
<keyword evidence="6" id="KW-0695">RNA-directed DNA polymerase</keyword>
<keyword evidence="9" id="KW-1185">Reference proteome</keyword>
<dbReference type="FunFam" id="3.30.420.10:FF:000032">
    <property type="entry name" value="Retrovirus-related Pol polyprotein from transposon 297-like Protein"/>
    <property type="match status" value="1"/>
</dbReference>
<dbReference type="Pfam" id="PF17917">
    <property type="entry name" value="RT_RNaseH"/>
    <property type="match status" value="1"/>
</dbReference>
<dbReference type="InterPro" id="IPR050951">
    <property type="entry name" value="Retrovirus_Pol_polyprotein"/>
</dbReference>
<dbReference type="Gene3D" id="1.10.340.70">
    <property type="match status" value="1"/>
</dbReference>
<feature type="domain" description="Integrase catalytic" evidence="7">
    <location>
        <begin position="290"/>
        <end position="449"/>
    </location>
</feature>
<sequence length="585" mass="67926">MSKSMNKHEQQYCVTRKELLAVVTALKTFHPYLYGQEVLLRTDNSAITWMKNLKIPTGQTARWLQEIETYNLTVTHRAGKKHSNADALSRRPCKSCEQQERNQTNGDPEECDLLCSENFVCLTTRNDLNKLNQDLPSDVLLEGWEPSTVRMAQMADKDIAAIFIAKENETRPEWSKISDGSGSLKTLWRMWDRIHILKGMMYRQNFSDDGQPKQMQLIIPAQYKSHILQYFHDLPSGGHLGAEKTLSRVRNSFYWPRMKKEVEEYCRHCDACSSRKPSRSSNRAPMRQYNLGEPMERVTVDILGPLPSTTKGNKYILVLCDSFTKWTEAFAIPDQEASTITKVFVNEFICRFGTPLQLHSDQGRSFEAKLFQDMCKLFRIHKTRTTSQRPQANGTVERFNRTLASMLSAYCENNQREWDSYLPQVMMAYRSAVHSSTNATPNMMMLGRNIMMPLEAIIPRPPLSDDNQNKDTYYLSALQKQLATTHEMARKHLKKNSDYQKKYYDTKATRRDFEEGQSVWLYDASKKVGVCSKLTCKWKGPYVITKKIDDITFLVKRSRTQQGKIYHIDRLLPYKGRNPPTWFRK</sequence>
<name>A0AA88Y034_PINIB</name>
<dbReference type="PANTHER" id="PTHR37984:SF15">
    <property type="entry name" value="INTEGRASE CATALYTIC DOMAIN-CONTAINING PROTEIN"/>
    <property type="match status" value="1"/>
</dbReference>
<evidence type="ECO:0000256" key="5">
    <source>
        <dbReference type="ARBA" id="ARBA00022801"/>
    </source>
</evidence>
<dbReference type="PANTHER" id="PTHR37984">
    <property type="entry name" value="PROTEIN CBG26694"/>
    <property type="match status" value="1"/>
</dbReference>
<dbReference type="GO" id="GO:0016787">
    <property type="term" value="F:hydrolase activity"/>
    <property type="evidence" value="ECO:0007669"/>
    <property type="project" value="UniProtKB-KW"/>
</dbReference>
<evidence type="ECO:0000313" key="8">
    <source>
        <dbReference type="EMBL" id="KAK3095827.1"/>
    </source>
</evidence>
<keyword evidence="5" id="KW-0378">Hydrolase</keyword>
<dbReference type="SUPFAM" id="SSF56672">
    <property type="entry name" value="DNA/RNA polymerases"/>
    <property type="match status" value="1"/>
</dbReference>
<keyword evidence="1" id="KW-0808">Transferase</keyword>
<dbReference type="InterPro" id="IPR012337">
    <property type="entry name" value="RNaseH-like_sf"/>
</dbReference>
<evidence type="ECO:0000313" key="9">
    <source>
        <dbReference type="Proteomes" id="UP001186944"/>
    </source>
</evidence>
<keyword evidence="3" id="KW-0540">Nuclease</keyword>
<dbReference type="EMBL" id="VSWD01000008">
    <property type="protein sequence ID" value="KAK3095827.1"/>
    <property type="molecule type" value="Genomic_DNA"/>
</dbReference>
<evidence type="ECO:0000256" key="4">
    <source>
        <dbReference type="ARBA" id="ARBA00022759"/>
    </source>
</evidence>
<dbReference type="Pfam" id="PF22938">
    <property type="entry name" value="Integrase_p58_C"/>
    <property type="match status" value="1"/>
</dbReference>
<dbReference type="InterPro" id="IPR041373">
    <property type="entry name" value="RT_RNaseH"/>
</dbReference>
<dbReference type="GO" id="GO:0003964">
    <property type="term" value="F:RNA-directed DNA polymerase activity"/>
    <property type="evidence" value="ECO:0007669"/>
    <property type="project" value="UniProtKB-KW"/>
</dbReference>
<dbReference type="GO" id="GO:0015074">
    <property type="term" value="P:DNA integration"/>
    <property type="evidence" value="ECO:0007669"/>
    <property type="project" value="InterPro"/>
</dbReference>
<dbReference type="GO" id="GO:0004519">
    <property type="term" value="F:endonuclease activity"/>
    <property type="evidence" value="ECO:0007669"/>
    <property type="project" value="UniProtKB-KW"/>
</dbReference>
<dbReference type="FunFam" id="1.10.340.70:FF:000001">
    <property type="entry name" value="Retrovirus-related Pol polyprotein from transposon gypsy-like Protein"/>
    <property type="match status" value="1"/>
</dbReference>
<gene>
    <name evidence="8" type="ORF">FSP39_019705</name>
</gene>
<evidence type="ECO:0000259" key="7">
    <source>
        <dbReference type="PROSITE" id="PS50994"/>
    </source>
</evidence>
<accession>A0AA88Y034</accession>
<dbReference type="Proteomes" id="UP001186944">
    <property type="component" value="Unassembled WGS sequence"/>
</dbReference>
<dbReference type="CDD" id="cd09274">
    <property type="entry name" value="RNase_HI_RT_Ty3"/>
    <property type="match status" value="1"/>
</dbReference>
<evidence type="ECO:0000256" key="2">
    <source>
        <dbReference type="ARBA" id="ARBA00022695"/>
    </source>
</evidence>
<dbReference type="GO" id="GO:0003676">
    <property type="term" value="F:nucleic acid binding"/>
    <property type="evidence" value="ECO:0007669"/>
    <property type="project" value="InterPro"/>
</dbReference>
<protein>
    <recommendedName>
        <fullName evidence="7">Integrase catalytic domain-containing protein</fullName>
    </recommendedName>
</protein>
<dbReference type="Pfam" id="PF17921">
    <property type="entry name" value="Integrase_H2C2"/>
    <property type="match status" value="1"/>
</dbReference>
<dbReference type="InterPro" id="IPR054465">
    <property type="entry name" value="Integrase_p58-like_C"/>
</dbReference>
<dbReference type="AlphaFoldDB" id="A0AA88Y034"/>
<evidence type="ECO:0000256" key="6">
    <source>
        <dbReference type="ARBA" id="ARBA00022918"/>
    </source>
</evidence>
<reference evidence="8" key="1">
    <citation type="submission" date="2019-08" db="EMBL/GenBank/DDBJ databases">
        <title>The improved chromosome-level genome for the pearl oyster Pinctada fucata martensii using PacBio sequencing and Hi-C.</title>
        <authorList>
            <person name="Zheng Z."/>
        </authorList>
    </citation>
    <scope>NUCLEOTIDE SEQUENCE</scope>
    <source>
        <strain evidence="8">ZZ-2019</strain>
        <tissue evidence="8">Adductor muscle</tissue>
    </source>
</reference>
<dbReference type="InterPro" id="IPR036397">
    <property type="entry name" value="RNaseH_sf"/>
</dbReference>
<dbReference type="Gene3D" id="3.30.420.10">
    <property type="entry name" value="Ribonuclease H-like superfamily/Ribonuclease H"/>
    <property type="match status" value="1"/>
</dbReference>
<keyword evidence="4" id="KW-0255">Endonuclease</keyword>
<proteinExistence type="predicted"/>
<dbReference type="SUPFAM" id="SSF53098">
    <property type="entry name" value="Ribonuclease H-like"/>
    <property type="match status" value="1"/>
</dbReference>
<dbReference type="Pfam" id="PF00665">
    <property type="entry name" value="rve"/>
    <property type="match status" value="1"/>
</dbReference>
<comment type="caution">
    <text evidence="8">The sequence shown here is derived from an EMBL/GenBank/DDBJ whole genome shotgun (WGS) entry which is preliminary data.</text>
</comment>
<keyword evidence="2" id="KW-0548">Nucleotidyltransferase</keyword>
<evidence type="ECO:0000256" key="1">
    <source>
        <dbReference type="ARBA" id="ARBA00022679"/>
    </source>
</evidence>